<dbReference type="EMBL" id="CM001402">
    <property type="protein sequence ID" value="EHO41549.1"/>
    <property type="molecule type" value="Genomic_DNA"/>
</dbReference>
<feature type="domain" description="ABC transporter" evidence="4">
    <location>
        <begin position="2"/>
        <end position="238"/>
    </location>
</feature>
<dbReference type="STRING" id="880073.Cabys_697"/>
<accession>H1XU59</accession>
<dbReference type="HOGENOM" id="CLU_000604_1_22_0"/>
<dbReference type="InterPro" id="IPR017871">
    <property type="entry name" value="ABC_transporter-like_CS"/>
</dbReference>
<dbReference type="KEGG" id="caby:Cabys_697"/>
<dbReference type="Proteomes" id="UP000004671">
    <property type="component" value="Chromosome"/>
</dbReference>
<evidence type="ECO:0000256" key="3">
    <source>
        <dbReference type="ARBA" id="ARBA00022840"/>
    </source>
</evidence>
<dbReference type="PANTHER" id="PTHR43023:SF6">
    <property type="entry name" value="INTERMEMBRANE PHOSPHOLIPID TRANSPORT SYSTEM ATP-BINDING PROTEIN MLAF"/>
    <property type="match status" value="1"/>
</dbReference>
<dbReference type="AlphaFoldDB" id="H1XU59"/>
<dbReference type="GO" id="GO:0016887">
    <property type="term" value="F:ATP hydrolysis activity"/>
    <property type="evidence" value="ECO:0007669"/>
    <property type="project" value="InterPro"/>
</dbReference>
<reference evidence="6 7" key="1">
    <citation type="submission" date="2011-09" db="EMBL/GenBank/DDBJ databases">
        <title>The permanent draft genome of Caldithrix abyssi DSM 13497.</title>
        <authorList>
            <consortium name="US DOE Joint Genome Institute (JGI-PGF)"/>
            <person name="Lucas S."/>
            <person name="Han J."/>
            <person name="Lapidus A."/>
            <person name="Bruce D."/>
            <person name="Goodwin L."/>
            <person name="Pitluck S."/>
            <person name="Peters L."/>
            <person name="Kyrpides N."/>
            <person name="Mavromatis K."/>
            <person name="Ivanova N."/>
            <person name="Mikhailova N."/>
            <person name="Chertkov O."/>
            <person name="Detter J.C."/>
            <person name="Tapia R."/>
            <person name="Han C."/>
            <person name="Land M."/>
            <person name="Hauser L."/>
            <person name="Markowitz V."/>
            <person name="Cheng J.-F."/>
            <person name="Hugenholtz P."/>
            <person name="Woyke T."/>
            <person name="Wu D."/>
            <person name="Spring S."/>
            <person name="Brambilla E."/>
            <person name="Klenk H.-P."/>
            <person name="Eisen J.A."/>
        </authorList>
    </citation>
    <scope>NUCLEOTIDE SEQUENCE [LARGE SCALE GENOMIC DNA]</scope>
    <source>
        <strain evidence="6 7">DSM 13497</strain>
    </source>
</reference>
<dbReference type="RefSeq" id="WP_006928704.1">
    <property type="nucleotide sequence ID" value="NZ_CM001402.1"/>
</dbReference>
<dbReference type="PaxDb" id="880073-Calab_1935"/>
<evidence type="ECO:0000313" key="7">
    <source>
        <dbReference type="Proteomes" id="UP000004671"/>
    </source>
</evidence>
<keyword evidence="7" id="KW-1185">Reference proteome</keyword>
<sequence>MVELEKVSLTLGNRKILDNVSFHINPGEIVLLSGDSGVGKSTILKLILGLIRPTAGKIHVLGHDIGALKTSALMRVRQQCGIVFQEGALFDSLTVEENVSFFLKEALHLPPDEIRKRVSETLSYLGLMDYLHYLPSQLSGGMKKRVAIARAIVTRPKLLLYDEPTAGLDARSAIRVVELIRDLQKQFNVTSLIVTHELHYFVRVIDKIFHLENGRIEFEKYNGAALSALRENNFLNLFAQE</sequence>
<dbReference type="SUPFAM" id="SSF52540">
    <property type="entry name" value="P-loop containing nucleoside triphosphate hydrolases"/>
    <property type="match status" value="1"/>
</dbReference>
<organism evidence="6 7">
    <name type="scientific">Caldithrix abyssi DSM 13497</name>
    <dbReference type="NCBI Taxonomy" id="880073"/>
    <lineage>
        <taxon>Bacteria</taxon>
        <taxon>Pseudomonadati</taxon>
        <taxon>Calditrichota</taxon>
        <taxon>Calditrichia</taxon>
        <taxon>Calditrichales</taxon>
        <taxon>Calditrichaceae</taxon>
        <taxon>Caldithrix</taxon>
    </lineage>
</organism>
<keyword evidence="1" id="KW-0813">Transport</keyword>
<name>H1XU59_CALAY</name>
<protein>
    <submittedName>
        <fullName evidence="5">Phospholipid/cholesterol/gamma-HCH transport system ATP-binding protein</fullName>
    </submittedName>
    <submittedName>
        <fullName evidence="6">Sigma 54 interacting domain protein</fullName>
    </submittedName>
</protein>
<evidence type="ECO:0000313" key="5">
    <source>
        <dbReference type="EMBL" id="APF17448.1"/>
    </source>
</evidence>
<dbReference type="SMART" id="SM00382">
    <property type="entry name" value="AAA"/>
    <property type="match status" value="1"/>
</dbReference>
<dbReference type="eggNOG" id="COG1127">
    <property type="taxonomic scope" value="Bacteria"/>
</dbReference>
<evidence type="ECO:0000256" key="2">
    <source>
        <dbReference type="ARBA" id="ARBA00022741"/>
    </source>
</evidence>
<keyword evidence="3 5" id="KW-0067">ATP-binding</keyword>
<dbReference type="Gene3D" id="3.40.50.300">
    <property type="entry name" value="P-loop containing nucleotide triphosphate hydrolases"/>
    <property type="match status" value="1"/>
</dbReference>
<dbReference type="PROSITE" id="PS00675">
    <property type="entry name" value="SIGMA54_INTERACT_1"/>
    <property type="match status" value="1"/>
</dbReference>
<dbReference type="InterPro" id="IPR003439">
    <property type="entry name" value="ABC_transporter-like_ATP-bd"/>
</dbReference>
<keyword evidence="2" id="KW-0547">Nucleotide-binding</keyword>
<evidence type="ECO:0000313" key="6">
    <source>
        <dbReference type="EMBL" id="EHO41549.1"/>
    </source>
</evidence>
<evidence type="ECO:0000313" key="8">
    <source>
        <dbReference type="Proteomes" id="UP000183868"/>
    </source>
</evidence>
<dbReference type="PANTHER" id="PTHR43023">
    <property type="entry name" value="PROTEIN TRIGALACTOSYLDIACYLGLYCEROL 3, CHLOROPLASTIC"/>
    <property type="match status" value="1"/>
</dbReference>
<dbReference type="Proteomes" id="UP000183868">
    <property type="component" value="Chromosome"/>
</dbReference>
<dbReference type="Pfam" id="PF00005">
    <property type="entry name" value="ABC_tran"/>
    <property type="match status" value="1"/>
</dbReference>
<dbReference type="InParanoid" id="H1XU59"/>
<dbReference type="InterPro" id="IPR025662">
    <property type="entry name" value="Sigma_54_int_dom_ATP-bd_1"/>
</dbReference>
<dbReference type="EMBL" id="CP018099">
    <property type="protein sequence ID" value="APF17448.1"/>
    <property type="molecule type" value="Genomic_DNA"/>
</dbReference>
<reference evidence="5 8" key="2">
    <citation type="submission" date="2016-11" db="EMBL/GenBank/DDBJ databases">
        <title>Genomic analysis of Caldithrix abyssi and proposal of a novel bacterial phylum Caldithrichaeota.</title>
        <authorList>
            <person name="Kublanov I."/>
            <person name="Sigalova O."/>
            <person name="Gavrilov S."/>
            <person name="Lebedinsky A."/>
            <person name="Ivanova N."/>
            <person name="Daum C."/>
            <person name="Reddy T."/>
            <person name="Klenk H.P."/>
            <person name="Goker M."/>
            <person name="Reva O."/>
            <person name="Miroshnichenko M."/>
            <person name="Kyprides N."/>
            <person name="Woyke T."/>
            <person name="Gelfand M."/>
        </authorList>
    </citation>
    <scope>NUCLEOTIDE SEQUENCE [LARGE SCALE GENOMIC DNA]</scope>
    <source>
        <strain evidence="5 8">LF13</strain>
    </source>
</reference>
<gene>
    <name evidence="5" type="ORF">Cabys_697</name>
    <name evidence="6" type="ORF">Calab_1935</name>
</gene>
<dbReference type="GO" id="GO:0005524">
    <property type="term" value="F:ATP binding"/>
    <property type="evidence" value="ECO:0007669"/>
    <property type="project" value="UniProtKB-KW"/>
</dbReference>
<evidence type="ECO:0000259" key="4">
    <source>
        <dbReference type="PROSITE" id="PS50893"/>
    </source>
</evidence>
<dbReference type="OrthoDB" id="594396at2"/>
<dbReference type="InterPro" id="IPR027417">
    <property type="entry name" value="P-loop_NTPase"/>
</dbReference>
<dbReference type="PROSITE" id="PS00211">
    <property type="entry name" value="ABC_TRANSPORTER_1"/>
    <property type="match status" value="1"/>
</dbReference>
<proteinExistence type="predicted"/>
<dbReference type="PROSITE" id="PS50893">
    <property type="entry name" value="ABC_TRANSPORTER_2"/>
    <property type="match status" value="1"/>
</dbReference>
<dbReference type="InterPro" id="IPR003593">
    <property type="entry name" value="AAA+_ATPase"/>
</dbReference>
<evidence type="ECO:0000256" key="1">
    <source>
        <dbReference type="ARBA" id="ARBA00022448"/>
    </source>
</evidence>